<evidence type="ECO:0000313" key="1">
    <source>
        <dbReference type="EMBL" id="KAH8084320.1"/>
    </source>
</evidence>
<accession>A0A8K0XLB8</accession>
<organism evidence="1 2">
    <name type="scientific">Cristinia sonorae</name>
    <dbReference type="NCBI Taxonomy" id="1940300"/>
    <lineage>
        <taxon>Eukaryota</taxon>
        <taxon>Fungi</taxon>
        <taxon>Dikarya</taxon>
        <taxon>Basidiomycota</taxon>
        <taxon>Agaricomycotina</taxon>
        <taxon>Agaricomycetes</taxon>
        <taxon>Agaricomycetidae</taxon>
        <taxon>Agaricales</taxon>
        <taxon>Pleurotineae</taxon>
        <taxon>Stephanosporaceae</taxon>
        <taxon>Cristinia</taxon>
    </lineage>
</organism>
<proteinExistence type="predicted"/>
<gene>
    <name evidence="1" type="ORF">BXZ70DRAFT_910528</name>
</gene>
<sequence length="134" mass="14887">MSIIPPLSSLLLLRRTRNRNHRLPSKRSVQSSVVKRSSGARIRSKNLADGIAERMEPALGVLFALLSTTATPSDNQATTSTIINFTNEKDGASKRSWWFGTRTRETVRVIHKTVYDVSAMIDLSTPSPLGKHTR</sequence>
<dbReference type="EMBL" id="JAEVFJ010000046">
    <property type="protein sequence ID" value="KAH8084320.1"/>
    <property type="molecule type" value="Genomic_DNA"/>
</dbReference>
<name>A0A8K0XLB8_9AGAR</name>
<evidence type="ECO:0000313" key="2">
    <source>
        <dbReference type="Proteomes" id="UP000813824"/>
    </source>
</evidence>
<dbReference type="AlphaFoldDB" id="A0A8K0XLB8"/>
<reference evidence="1" key="1">
    <citation type="journal article" date="2021" name="New Phytol.">
        <title>Evolutionary innovations through gain and loss of genes in the ectomycorrhizal Boletales.</title>
        <authorList>
            <person name="Wu G."/>
            <person name="Miyauchi S."/>
            <person name="Morin E."/>
            <person name="Kuo A."/>
            <person name="Drula E."/>
            <person name="Varga T."/>
            <person name="Kohler A."/>
            <person name="Feng B."/>
            <person name="Cao Y."/>
            <person name="Lipzen A."/>
            <person name="Daum C."/>
            <person name="Hundley H."/>
            <person name="Pangilinan J."/>
            <person name="Johnson J."/>
            <person name="Barry K."/>
            <person name="LaButti K."/>
            <person name="Ng V."/>
            <person name="Ahrendt S."/>
            <person name="Min B."/>
            <person name="Choi I.G."/>
            <person name="Park H."/>
            <person name="Plett J.M."/>
            <person name="Magnuson J."/>
            <person name="Spatafora J.W."/>
            <person name="Nagy L.G."/>
            <person name="Henrissat B."/>
            <person name="Grigoriev I.V."/>
            <person name="Yang Z.L."/>
            <person name="Xu J."/>
            <person name="Martin F.M."/>
        </authorList>
    </citation>
    <scope>NUCLEOTIDE SEQUENCE</scope>
    <source>
        <strain evidence="1">KKN 215</strain>
    </source>
</reference>
<dbReference type="Proteomes" id="UP000813824">
    <property type="component" value="Unassembled WGS sequence"/>
</dbReference>
<protein>
    <submittedName>
        <fullName evidence="1">Uncharacterized protein</fullName>
    </submittedName>
</protein>
<keyword evidence="2" id="KW-1185">Reference proteome</keyword>
<comment type="caution">
    <text evidence="1">The sequence shown here is derived from an EMBL/GenBank/DDBJ whole genome shotgun (WGS) entry which is preliminary data.</text>
</comment>